<name>A0ABV5LXV8_9ACTN</name>
<accession>A0ABV5LXV8</accession>
<evidence type="ECO:0000256" key="1">
    <source>
        <dbReference type="SAM" id="MobiDB-lite"/>
    </source>
</evidence>
<reference evidence="2 3" key="1">
    <citation type="submission" date="2024-09" db="EMBL/GenBank/DDBJ databases">
        <authorList>
            <person name="Sun Q."/>
            <person name="Mori K."/>
        </authorList>
    </citation>
    <scope>NUCLEOTIDE SEQUENCE [LARGE SCALE GENOMIC DNA]</scope>
    <source>
        <strain evidence="2 3">TISTR 1856</strain>
    </source>
</reference>
<feature type="compositionally biased region" description="Low complexity" evidence="1">
    <location>
        <begin position="139"/>
        <end position="155"/>
    </location>
</feature>
<feature type="compositionally biased region" description="Gly residues" evidence="1">
    <location>
        <begin position="113"/>
        <end position="132"/>
    </location>
</feature>
<evidence type="ECO:0000313" key="2">
    <source>
        <dbReference type="EMBL" id="MFB9378921.1"/>
    </source>
</evidence>
<dbReference type="Proteomes" id="UP001589748">
    <property type="component" value="Unassembled WGS sequence"/>
</dbReference>
<comment type="caution">
    <text evidence="2">The sequence shown here is derived from an EMBL/GenBank/DDBJ whole genome shotgun (WGS) entry which is preliminary data.</text>
</comment>
<evidence type="ECO:0000313" key="3">
    <source>
        <dbReference type="Proteomes" id="UP001589748"/>
    </source>
</evidence>
<protein>
    <submittedName>
        <fullName evidence="2">Uncharacterized protein</fullName>
    </submittedName>
</protein>
<proteinExistence type="predicted"/>
<feature type="region of interest" description="Disordered" evidence="1">
    <location>
        <begin position="113"/>
        <end position="155"/>
    </location>
</feature>
<dbReference type="RefSeq" id="WP_380136515.1">
    <property type="nucleotide sequence ID" value="NZ_JBHLUI010000007.1"/>
</dbReference>
<gene>
    <name evidence="2" type="ORF">ACFFVI_18330</name>
</gene>
<dbReference type="EMBL" id="JBHMDM010000013">
    <property type="protein sequence ID" value="MFB9378921.1"/>
    <property type="molecule type" value="Genomic_DNA"/>
</dbReference>
<organism evidence="2 3">
    <name type="scientific">Kineococcus gynurae</name>
    <dbReference type="NCBI Taxonomy" id="452979"/>
    <lineage>
        <taxon>Bacteria</taxon>
        <taxon>Bacillati</taxon>
        <taxon>Actinomycetota</taxon>
        <taxon>Actinomycetes</taxon>
        <taxon>Kineosporiales</taxon>
        <taxon>Kineosporiaceae</taxon>
        <taxon>Kineococcus</taxon>
    </lineage>
</organism>
<keyword evidence="3" id="KW-1185">Reference proteome</keyword>
<sequence>MVLLDPRDERVEGGEEDRLTLGVEFAADRGGAAAVLRHREGADLGILGAPGLIGDEGETQAGTAPTQAVRIQVVGLGRESGLRVGEGRAGDAAVAQVVQGPVQHPDVAGVDLAGGPGGTQDGELPPGGGGGDLRGRLRLGGAEPEGAQPGAGAAGAEVAGGTGALDVGQDAVGVVLEAGQGGTELLVVLEFLPVLQLTGFDAGKGVDGSPERSQCGVR</sequence>